<evidence type="ECO:0000259" key="1">
    <source>
        <dbReference type="SMART" id="SM00736"/>
    </source>
</evidence>
<protein>
    <recommendedName>
        <fullName evidence="1">Dystroglycan-type cadherin-like domain-containing protein</fullName>
    </recommendedName>
</protein>
<gene>
    <name evidence="2" type="ORF">CCMP2556_LOCUS36398</name>
</gene>
<evidence type="ECO:0000313" key="2">
    <source>
        <dbReference type="EMBL" id="CAK9073867.1"/>
    </source>
</evidence>
<name>A0ABP0PEC4_9DINO</name>
<dbReference type="SUPFAM" id="SSF49313">
    <property type="entry name" value="Cadherin-like"/>
    <property type="match status" value="2"/>
</dbReference>
<organism evidence="2 3">
    <name type="scientific">Durusdinium trenchii</name>
    <dbReference type="NCBI Taxonomy" id="1381693"/>
    <lineage>
        <taxon>Eukaryota</taxon>
        <taxon>Sar</taxon>
        <taxon>Alveolata</taxon>
        <taxon>Dinophyceae</taxon>
        <taxon>Suessiales</taxon>
        <taxon>Symbiodiniaceae</taxon>
        <taxon>Durusdinium</taxon>
    </lineage>
</organism>
<reference evidence="2 3" key="1">
    <citation type="submission" date="2024-02" db="EMBL/GenBank/DDBJ databases">
        <authorList>
            <person name="Chen Y."/>
            <person name="Shah S."/>
            <person name="Dougan E. K."/>
            <person name="Thang M."/>
            <person name="Chan C."/>
        </authorList>
    </citation>
    <scope>NUCLEOTIDE SEQUENCE [LARGE SCALE GENOMIC DNA]</scope>
</reference>
<keyword evidence="3" id="KW-1185">Reference proteome</keyword>
<dbReference type="InterPro" id="IPR013783">
    <property type="entry name" value="Ig-like_fold"/>
</dbReference>
<dbReference type="SMART" id="SM00736">
    <property type="entry name" value="CADG"/>
    <property type="match status" value="2"/>
</dbReference>
<dbReference type="Pfam" id="PF05345">
    <property type="entry name" value="He_PIG"/>
    <property type="match status" value="2"/>
</dbReference>
<evidence type="ECO:0000313" key="3">
    <source>
        <dbReference type="Proteomes" id="UP001642484"/>
    </source>
</evidence>
<feature type="domain" description="Dystroglycan-type cadherin-like" evidence="1">
    <location>
        <begin position="38"/>
        <end position="135"/>
    </location>
</feature>
<dbReference type="EMBL" id="CAXAMN010022929">
    <property type="protein sequence ID" value="CAK9073867.1"/>
    <property type="molecule type" value="Genomic_DNA"/>
</dbReference>
<proteinExistence type="predicted"/>
<comment type="caution">
    <text evidence="2">The sequence shown here is derived from an EMBL/GenBank/DDBJ whole genome shotgun (WGS) entry which is preliminary data.</text>
</comment>
<sequence>MSGTCPKVQAIWLEVKATVPSESIAMVFELDCVAKGPFVNQILPDASGTVGQEIQQQIPEETIQDPDGKPVAYAVSLMDGGQLPEWLHFDPETETLSGTPSAAQELHLLVEGKDEQGLTAQTSWKLKVGPSGPAPKAKAQPLVAQHLPLWEGTVGEKMVRQVPEGVVSDPLGSQLHFSAHGEHGTLPHWMSFDPKSMTFSGVPDKALSMTVYVKGATKEGLSARSRMKVVVGTPSVNKLAKEMTAVAEEDKLIVPTLPPPEQLGCHVRAHRYEHVRRRQWCEDGGRLYAAMPEHEDVRSLYLFLPLEAVPLQLLYGHAADGTHWLCGRRGVVRAKPGTSRGIRHGGDQEGVCRGRVRHAALWCSRLNLHTFEPFREDEQLQR</sequence>
<dbReference type="Gene3D" id="2.60.40.10">
    <property type="entry name" value="Immunoglobulins"/>
    <property type="match status" value="2"/>
</dbReference>
<dbReference type="Proteomes" id="UP001642484">
    <property type="component" value="Unassembled WGS sequence"/>
</dbReference>
<feature type="domain" description="Dystroglycan-type cadherin-like" evidence="1">
    <location>
        <begin position="142"/>
        <end position="238"/>
    </location>
</feature>
<dbReference type="InterPro" id="IPR015919">
    <property type="entry name" value="Cadherin-like_sf"/>
</dbReference>
<accession>A0ABP0PEC4</accession>
<dbReference type="InterPro" id="IPR006644">
    <property type="entry name" value="Cadg"/>
</dbReference>